<keyword evidence="1" id="KW-0808">Transferase</keyword>
<dbReference type="PANTHER" id="PTHR37984:SF15">
    <property type="entry name" value="INTEGRASE CATALYTIC DOMAIN-CONTAINING PROTEIN"/>
    <property type="match status" value="1"/>
</dbReference>
<name>A0AAQ4S7J2_GASAC</name>
<accession>A0AAQ4S7J2</accession>
<dbReference type="Gene3D" id="3.30.70.270">
    <property type="match status" value="1"/>
</dbReference>
<dbReference type="GO" id="GO:0004519">
    <property type="term" value="F:endonuclease activity"/>
    <property type="evidence" value="ECO:0007669"/>
    <property type="project" value="UniProtKB-KW"/>
</dbReference>
<dbReference type="InterPro" id="IPR041373">
    <property type="entry name" value="RT_RNaseH"/>
</dbReference>
<evidence type="ECO:0000313" key="9">
    <source>
        <dbReference type="Ensembl" id="ENSGACP00000071789.1"/>
    </source>
</evidence>
<dbReference type="CDD" id="cd09274">
    <property type="entry name" value="RNase_HI_RT_Ty3"/>
    <property type="match status" value="1"/>
</dbReference>
<evidence type="ECO:0000256" key="6">
    <source>
        <dbReference type="ARBA" id="ARBA00022918"/>
    </source>
</evidence>
<dbReference type="InterPro" id="IPR050951">
    <property type="entry name" value="Retrovirus_Pol_polyprotein"/>
</dbReference>
<protein>
    <recommendedName>
        <fullName evidence="7">Gypsy retrotransposon integrase-like protein 1</fullName>
    </recommendedName>
</protein>
<keyword evidence="3" id="KW-0540">Nuclease</keyword>
<dbReference type="SUPFAM" id="SSF56672">
    <property type="entry name" value="DNA/RNA polymerases"/>
    <property type="match status" value="1"/>
</dbReference>
<dbReference type="Pfam" id="PF00665">
    <property type="entry name" value="rve"/>
    <property type="match status" value="1"/>
</dbReference>
<evidence type="ECO:0000256" key="1">
    <source>
        <dbReference type="ARBA" id="ARBA00022679"/>
    </source>
</evidence>
<dbReference type="Gene3D" id="3.10.20.370">
    <property type="match status" value="1"/>
</dbReference>
<evidence type="ECO:0000256" key="3">
    <source>
        <dbReference type="ARBA" id="ARBA00022722"/>
    </source>
</evidence>
<dbReference type="GO" id="GO:0016787">
    <property type="term" value="F:hydrolase activity"/>
    <property type="evidence" value="ECO:0007669"/>
    <property type="project" value="UniProtKB-KW"/>
</dbReference>
<dbReference type="InterPro" id="IPR001584">
    <property type="entry name" value="Integrase_cat-core"/>
</dbReference>
<dbReference type="FunFam" id="1.10.340.70:FF:000001">
    <property type="entry name" value="Retrovirus-related Pol polyprotein from transposon gypsy-like Protein"/>
    <property type="match status" value="1"/>
</dbReference>
<dbReference type="InterPro" id="IPR041588">
    <property type="entry name" value="Integrase_H2C2"/>
</dbReference>
<dbReference type="FunFam" id="3.30.70.270:FF:000020">
    <property type="entry name" value="Transposon Tf2-6 polyprotein-like Protein"/>
    <property type="match status" value="1"/>
</dbReference>
<dbReference type="Proteomes" id="UP000007635">
    <property type="component" value="Unassembled WGS sequence"/>
</dbReference>
<organism evidence="9 10">
    <name type="scientific">Gasterosteus aculeatus aculeatus</name>
    <name type="common">three-spined stickleback</name>
    <dbReference type="NCBI Taxonomy" id="481459"/>
    <lineage>
        <taxon>Eukaryota</taxon>
        <taxon>Metazoa</taxon>
        <taxon>Chordata</taxon>
        <taxon>Craniata</taxon>
        <taxon>Vertebrata</taxon>
        <taxon>Euteleostomi</taxon>
        <taxon>Actinopterygii</taxon>
        <taxon>Neopterygii</taxon>
        <taxon>Teleostei</taxon>
        <taxon>Neoteleostei</taxon>
        <taxon>Acanthomorphata</taxon>
        <taxon>Eupercaria</taxon>
        <taxon>Perciformes</taxon>
        <taxon>Cottioidei</taxon>
        <taxon>Gasterosteales</taxon>
        <taxon>Gasterosteidae</taxon>
        <taxon>Gasterosteus</taxon>
    </lineage>
</organism>
<evidence type="ECO:0000313" key="10">
    <source>
        <dbReference type="Proteomes" id="UP000007635"/>
    </source>
</evidence>
<dbReference type="GeneTree" id="ENSGT01050000244855"/>
<dbReference type="Pfam" id="PF17921">
    <property type="entry name" value="Integrase_H2C2"/>
    <property type="match status" value="1"/>
</dbReference>
<evidence type="ECO:0000259" key="8">
    <source>
        <dbReference type="PROSITE" id="PS50994"/>
    </source>
</evidence>
<dbReference type="Pfam" id="PF17917">
    <property type="entry name" value="RT_RNaseH"/>
    <property type="match status" value="1"/>
</dbReference>
<dbReference type="InterPro" id="IPR043502">
    <property type="entry name" value="DNA/RNA_pol_sf"/>
</dbReference>
<dbReference type="SUPFAM" id="SSF53098">
    <property type="entry name" value="Ribonuclease H-like"/>
    <property type="match status" value="1"/>
</dbReference>
<dbReference type="PROSITE" id="PS50994">
    <property type="entry name" value="INTEGRASE"/>
    <property type="match status" value="1"/>
</dbReference>
<evidence type="ECO:0000256" key="7">
    <source>
        <dbReference type="ARBA" id="ARBA00039658"/>
    </source>
</evidence>
<keyword evidence="10" id="KW-1185">Reference proteome</keyword>
<evidence type="ECO:0000256" key="4">
    <source>
        <dbReference type="ARBA" id="ARBA00022759"/>
    </source>
</evidence>
<sequence>MRHWSRSLNPGQQDDWNVVHQIVVPSKFRSQVLELAHDHPWSGHLGITKTYNRVLQYFFWPGLKTDVAQYCKTCHICQVNGKPNQVVPPAPLCPIPAVGEPFERVLVDCVGPLPRAKSGCQYLLTIMCVATRFPEAIPLRNITAKTVTKALTKFFTTFGLPKTVQTDQGSNFMSRVFRTSLKALGVAHVVASAYHPESQGALERWHQTLKSALRKYCTETGKEWDDGVPLVLFAVREARQDSLGFSPAELVFGHDVRGPLKMLKEEFLDRGLSAKTNVLELVSRTRERLRDACNTAKEALSLSQKKMKKRFDTKAVVRRFLPGDKVLVLFPIHGTTLSARFSGPYVIKGKQVGNGQVRPRDGKVAAVLNYPTPTTRRELRRFLGMVGYYRCFCKNFSTVVAPLTTLCSPKVGFLWTNECEQAFLSAKSLLCSAPVLSAPDLTRPFQLEVDASAVGVGAVLLQEGADNLGHPVSYFSAKFNSHQLNYSTIEKETLALLLALQQFNVYVGASASPVVVYTDHNPLVFLSKMYNQNQRLMRWALMVQPYNLEIRHKRGSDNVVADALSRGLI</sequence>
<dbReference type="Ensembl" id="ENSGACT00000080758.1">
    <property type="protein sequence ID" value="ENSGACP00000071789.1"/>
    <property type="gene ID" value="ENSGACG00000030666.1"/>
</dbReference>
<dbReference type="FunFam" id="3.10.20.370:FF:000001">
    <property type="entry name" value="Retrovirus-related Pol polyprotein from transposon 17.6-like protein"/>
    <property type="match status" value="1"/>
</dbReference>
<dbReference type="InterPro" id="IPR012337">
    <property type="entry name" value="RNaseH-like_sf"/>
</dbReference>
<dbReference type="GO" id="GO:0015074">
    <property type="term" value="P:DNA integration"/>
    <property type="evidence" value="ECO:0007669"/>
    <property type="project" value="InterPro"/>
</dbReference>
<reference evidence="9" key="2">
    <citation type="submission" date="2025-08" db="UniProtKB">
        <authorList>
            <consortium name="Ensembl"/>
        </authorList>
    </citation>
    <scope>IDENTIFICATION</scope>
</reference>
<dbReference type="FunFam" id="3.30.420.10:FF:000032">
    <property type="entry name" value="Retrovirus-related Pol polyprotein from transposon 297-like Protein"/>
    <property type="match status" value="1"/>
</dbReference>
<dbReference type="GO" id="GO:0003676">
    <property type="term" value="F:nucleic acid binding"/>
    <property type="evidence" value="ECO:0007669"/>
    <property type="project" value="InterPro"/>
</dbReference>
<keyword evidence="6" id="KW-0695">RNA-directed DNA polymerase</keyword>
<keyword evidence="5" id="KW-0378">Hydrolase</keyword>
<dbReference type="PANTHER" id="PTHR37984">
    <property type="entry name" value="PROTEIN CBG26694"/>
    <property type="match status" value="1"/>
</dbReference>
<feature type="domain" description="Integrase catalytic" evidence="8">
    <location>
        <begin position="97"/>
        <end position="255"/>
    </location>
</feature>
<reference evidence="9 10" key="1">
    <citation type="journal article" date="2021" name="G3 (Bethesda)">
        <title>Improved contiguity of the threespine stickleback genome using long-read sequencing.</title>
        <authorList>
            <person name="Nath S."/>
            <person name="Shaw D.E."/>
            <person name="White M.A."/>
        </authorList>
    </citation>
    <scope>NUCLEOTIDE SEQUENCE [LARGE SCALE GENOMIC DNA]</scope>
    <source>
        <strain evidence="9 10">Lake Benthic</strain>
    </source>
</reference>
<reference evidence="9" key="3">
    <citation type="submission" date="2025-09" db="UniProtKB">
        <authorList>
            <consortium name="Ensembl"/>
        </authorList>
    </citation>
    <scope>IDENTIFICATION</scope>
</reference>
<keyword evidence="4" id="KW-0255">Endonuclease</keyword>
<dbReference type="Gene3D" id="1.10.340.70">
    <property type="match status" value="1"/>
</dbReference>
<proteinExistence type="predicted"/>
<dbReference type="InterPro" id="IPR036397">
    <property type="entry name" value="RNaseH_sf"/>
</dbReference>
<dbReference type="InterPro" id="IPR043128">
    <property type="entry name" value="Rev_trsase/Diguanyl_cyclase"/>
</dbReference>
<keyword evidence="2" id="KW-0548">Nucleotidyltransferase</keyword>
<evidence type="ECO:0000256" key="5">
    <source>
        <dbReference type="ARBA" id="ARBA00022801"/>
    </source>
</evidence>
<dbReference type="AlphaFoldDB" id="A0AAQ4S7J2"/>
<dbReference type="Gene3D" id="3.30.420.10">
    <property type="entry name" value="Ribonuclease H-like superfamily/Ribonuclease H"/>
    <property type="match status" value="1"/>
</dbReference>
<dbReference type="GO" id="GO:0003964">
    <property type="term" value="F:RNA-directed DNA polymerase activity"/>
    <property type="evidence" value="ECO:0007669"/>
    <property type="project" value="UniProtKB-KW"/>
</dbReference>
<evidence type="ECO:0000256" key="2">
    <source>
        <dbReference type="ARBA" id="ARBA00022695"/>
    </source>
</evidence>